<dbReference type="GO" id="GO:0004497">
    <property type="term" value="F:monooxygenase activity"/>
    <property type="evidence" value="ECO:0007669"/>
    <property type="project" value="TreeGrafter"/>
</dbReference>
<dbReference type="GO" id="GO:0050660">
    <property type="term" value="F:flavin adenine dinucleotide binding"/>
    <property type="evidence" value="ECO:0007669"/>
    <property type="project" value="TreeGrafter"/>
</dbReference>
<proteinExistence type="predicted"/>
<keyword evidence="4" id="KW-1185">Reference proteome</keyword>
<sequence length="373" mass="39755">MIAAASTTKYRPRPPAGGQPVNEPTAEQVAVAVVGGGQAGLAMGHALTRRGLRGGRDFVLLDAADRVGASWDSRWDSLRLFTPARHTALPGLPFPGPPDAYPGKDDVASYLRRYAAQFELPVRSGTRVERLIRDPAGPGFVLTTNRGTVRAGRVVAATGPFQVPAIPRVGVDLAPRVVQLHSGEYRNPAQLPDGRVVVVGAGNSGAQIATELAETHDVTLAVGTRQPRLPQHVAGRDLFFWLTRTHIMDITVGSRLGRRLATTEALIGTRLPDVARRGVRLTGRLTGVDGDTVSLTGGDRQQVDAVVWATGYRPDYTWLPTEAVGADGWPLHRRGVSPVPGLGVLGLPWLHTRGSALVGWVGRDASWLAEQLG</sequence>
<dbReference type="SUPFAM" id="SSF51905">
    <property type="entry name" value="FAD/NAD(P)-binding domain"/>
    <property type="match status" value="2"/>
</dbReference>
<dbReference type="Proteomes" id="UP000505377">
    <property type="component" value="Chromosome"/>
</dbReference>
<feature type="region of interest" description="Disordered" evidence="2">
    <location>
        <begin position="1"/>
        <end position="22"/>
    </location>
</feature>
<dbReference type="AlphaFoldDB" id="A0A6M6JXC6"/>
<dbReference type="InterPro" id="IPR036188">
    <property type="entry name" value="FAD/NAD-bd_sf"/>
</dbReference>
<protein>
    <submittedName>
        <fullName evidence="3">NAD(P)-binding domain-containing protein</fullName>
    </submittedName>
</protein>
<dbReference type="Gene3D" id="3.50.50.60">
    <property type="entry name" value="FAD/NAD(P)-binding domain"/>
    <property type="match status" value="1"/>
</dbReference>
<dbReference type="PRINTS" id="PR00368">
    <property type="entry name" value="FADPNR"/>
</dbReference>
<gene>
    <name evidence="3" type="ORF">HOP40_20695</name>
</gene>
<dbReference type="PRINTS" id="PR00469">
    <property type="entry name" value="PNDRDTASEII"/>
</dbReference>
<evidence type="ECO:0000256" key="1">
    <source>
        <dbReference type="ARBA" id="ARBA00023002"/>
    </source>
</evidence>
<evidence type="ECO:0000256" key="2">
    <source>
        <dbReference type="SAM" id="MobiDB-lite"/>
    </source>
</evidence>
<name>A0A6M6JXC6_9PSEU</name>
<reference evidence="3 4" key="1">
    <citation type="submission" date="2020-05" db="EMBL/GenBank/DDBJ databases">
        <authorList>
            <person name="Mo P."/>
        </authorList>
    </citation>
    <scope>NUCLEOTIDE SEQUENCE [LARGE SCALE GENOMIC DNA]</scope>
    <source>
        <strain evidence="3 4">Gen01</strain>
    </source>
</reference>
<dbReference type="EMBL" id="CP053564">
    <property type="protein sequence ID" value="QJY50781.1"/>
    <property type="molecule type" value="Genomic_DNA"/>
</dbReference>
<evidence type="ECO:0000313" key="4">
    <source>
        <dbReference type="Proteomes" id="UP000505377"/>
    </source>
</evidence>
<keyword evidence="1" id="KW-0560">Oxidoreductase</keyword>
<evidence type="ECO:0000313" key="3">
    <source>
        <dbReference type="EMBL" id="QJY50781.1"/>
    </source>
</evidence>
<dbReference type="PANTHER" id="PTHR43539">
    <property type="entry name" value="FLAVIN-BINDING MONOOXYGENASE-LIKE PROTEIN (AFU_ORTHOLOGUE AFUA_4G09220)"/>
    <property type="match status" value="1"/>
</dbReference>
<dbReference type="PANTHER" id="PTHR43539:SF78">
    <property type="entry name" value="FLAVIN-CONTAINING MONOOXYGENASE"/>
    <property type="match status" value="1"/>
</dbReference>
<organism evidence="3 4">
    <name type="scientific">Pseudonocardia broussonetiae</name>
    <dbReference type="NCBI Taxonomy" id="2736640"/>
    <lineage>
        <taxon>Bacteria</taxon>
        <taxon>Bacillati</taxon>
        <taxon>Actinomycetota</taxon>
        <taxon>Actinomycetes</taxon>
        <taxon>Pseudonocardiales</taxon>
        <taxon>Pseudonocardiaceae</taxon>
        <taxon>Pseudonocardia</taxon>
    </lineage>
</organism>
<dbReference type="Pfam" id="PF13738">
    <property type="entry name" value="Pyr_redox_3"/>
    <property type="match status" value="1"/>
</dbReference>
<dbReference type="KEGG" id="pbro:HOP40_20695"/>
<dbReference type="InterPro" id="IPR050982">
    <property type="entry name" value="Auxin_biosynth/cation_transpt"/>
</dbReference>
<accession>A0A6M6JXC6</accession>